<sequence>MNVPEAPDPRPRRFGRGGVAGCAVLGLLLTGCGSTVSGHPDAESQQATVIRHIAADLGSMLPTAAQFPDTYPPVVLSGSDALGADADLRGIPSGATVDPPGCADSPPTDPQRIAATVGTDDDTRASITVELIRTTDPLARLRTLLQQCGTVRAQHGPITNTVVTQLDPAAPVNADDSLAWRRTVSGQRGGPGLTRSMRTLAAQIGDVRIIATYLTFGDDKPDMTALDQVFTATVQDVGKR</sequence>
<protein>
    <submittedName>
        <fullName evidence="1">Sensor domain-containing protein</fullName>
    </submittedName>
</protein>
<gene>
    <name evidence="1" type="ORF">ACFYXQ_31745</name>
</gene>
<keyword evidence="2" id="KW-1185">Reference proteome</keyword>
<evidence type="ECO:0000313" key="2">
    <source>
        <dbReference type="Proteomes" id="UP001601992"/>
    </source>
</evidence>
<reference evidence="1 2" key="1">
    <citation type="submission" date="2024-10" db="EMBL/GenBank/DDBJ databases">
        <title>The Natural Products Discovery Center: Release of the First 8490 Sequenced Strains for Exploring Actinobacteria Biosynthetic Diversity.</title>
        <authorList>
            <person name="Kalkreuter E."/>
            <person name="Kautsar S.A."/>
            <person name="Yang D."/>
            <person name="Bader C.D."/>
            <person name="Teijaro C.N."/>
            <person name="Fluegel L."/>
            <person name="Davis C.M."/>
            <person name="Simpson J.R."/>
            <person name="Lauterbach L."/>
            <person name="Steele A.D."/>
            <person name="Gui C."/>
            <person name="Meng S."/>
            <person name="Li G."/>
            <person name="Viehrig K."/>
            <person name="Ye F."/>
            <person name="Su P."/>
            <person name="Kiefer A.F."/>
            <person name="Nichols A."/>
            <person name="Cepeda A.J."/>
            <person name="Yan W."/>
            <person name="Fan B."/>
            <person name="Jiang Y."/>
            <person name="Adhikari A."/>
            <person name="Zheng C.-J."/>
            <person name="Schuster L."/>
            <person name="Cowan T.M."/>
            <person name="Smanski M.J."/>
            <person name="Chevrette M.G."/>
            <person name="De Carvalho L.P.S."/>
            <person name="Shen B."/>
        </authorList>
    </citation>
    <scope>NUCLEOTIDE SEQUENCE [LARGE SCALE GENOMIC DNA]</scope>
    <source>
        <strain evidence="1 2">NPDC002593</strain>
    </source>
</reference>
<dbReference type="RefSeq" id="WP_387405988.1">
    <property type="nucleotide sequence ID" value="NZ_JBIAQY010000013.1"/>
</dbReference>
<proteinExistence type="predicted"/>
<organism evidence="1 2">
    <name type="scientific">Nocardia jiangxiensis</name>
    <dbReference type="NCBI Taxonomy" id="282685"/>
    <lineage>
        <taxon>Bacteria</taxon>
        <taxon>Bacillati</taxon>
        <taxon>Actinomycetota</taxon>
        <taxon>Actinomycetes</taxon>
        <taxon>Mycobacteriales</taxon>
        <taxon>Nocardiaceae</taxon>
        <taxon>Nocardia</taxon>
    </lineage>
</organism>
<dbReference type="EMBL" id="JBIAQY010000013">
    <property type="protein sequence ID" value="MFF3572356.1"/>
    <property type="molecule type" value="Genomic_DNA"/>
</dbReference>
<name>A0ABW6S7V5_9NOCA</name>
<comment type="caution">
    <text evidence="1">The sequence shown here is derived from an EMBL/GenBank/DDBJ whole genome shotgun (WGS) entry which is preliminary data.</text>
</comment>
<evidence type="ECO:0000313" key="1">
    <source>
        <dbReference type="EMBL" id="MFF3572356.1"/>
    </source>
</evidence>
<accession>A0ABW6S7V5</accession>
<dbReference type="Proteomes" id="UP001601992">
    <property type="component" value="Unassembled WGS sequence"/>
</dbReference>